<keyword evidence="1" id="KW-0812">Transmembrane</keyword>
<evidence type="ECO:0000256" key="1">
    <source>
        <dbReference type="SAM" id="Phobius"/>
    </source>
</evidence>
<dbReference type="PROSITE" id="PS51207">
    <property type="entry name" value="PXA"/>
    <property type="match status" value="1"/>
</dbReference>
<gene>
    <name evidence="3" type="ORF">Anas_12485</name>
</gene>
<dbReference type="GO" id="GO:0035091">
    <property type="term" value="F:phosphatidylinositol binding"/>
    <property type="evidence" value="ECO:0007669"/>
    <property type="project" value="TreeGrafter"/>
</dbReference>
<dbReference type="Proteomes" id="UP000326759">
    <property type="component" value="Unassembled WGS sequence"/>
</dbReference>
<evidence type="ECO:0000259" key="2">
    <source>
        <dbReference type="PROSITE" id="PS51207"/>
    </source>
</evidence>
<evidence type="ECO:0000313" key="3">
    <source>
        <dbReference type="EMBL" id="KAB7500725.1"/>
    </source>
</evidence>
<proteinExistence type="predicted"/>
<keyword evidence="4" id="KW-1185">Reference proteome</keyword>
<reference evidence="3 4" key="1">
    <citation type="journal article" date="2019" name="PLoS Biol.">
        <title>Sex chromosomes control vertical transmission of feminizing Wolbachia symbionts in an isopod.</title>
        <authorList>
            <person name="Becking T."/>
            <person name="Chebbi M.A."/>
            <person name="Giraud I."/>
            <person name="Moumen B."/>
            <person name="Laverre T."/>
            <person name="Caubet Y."/>
            <person name="Peccoud J."/>
            <person name="Gilbert C."/>
            <person name="Cordaux R."/>
        </authorList>
    </citation>
    <scope>NUCLEOTIDE SEQUENCE [LARGE SCALE GENOMIC DNA]</scope>
    <source>
        <strain evidence="3">ANa2</strain>
        <tissue evidence="3">Whole body excluding digestive tract and cuticle</tissue>
    </source>
</reference>
<feature type="domain" description="PXA" evidence="2">
    <location>
        <begin position="102"/>
        <end position="185"/>
    </location>
</feature>
<feature type="transmembrane region" description="Helical" evidence="1">
    <location>
        <begin position="33"/>
        <end position="57"/>
    </location>
</feature>
<dbReference type="PANTHER" id="PTHR22775:SF48">
    <property type="entry name" value="SORTING NEXIN-25"/>
    <property type="match status" value="1"/>
</dbReference>
<dbReference type="Pfam" id="PF02194">
    <property type="entry name" value="PXA"/>
    <property type="match status" value="1"/>
</dbReference>
<comment type="caution">
    <text evidence="3">The sequence shown here is derived from an EMBL/GenBank/DDBJ whole genome shotgun (WGS) entry which is preliminary data.</text>
</comment>
<keyword evidence="1" id="KW-0472">Membrane</keyword>
<dbReference type="EMBL" id="SEYY01012953">
    <property type="protein sequence ID" value="KAB7500725.1"/>
    <property type="molecule type" value="Genomic_DNA"/>
</dbReference>
<dbReference type="AlphaFoldDB" id="A0A5N5T3C7"/>
<name>A0A5N5T3C7_9CRUS</name>
<dbReference type="InterPro" id="IPR003114">
    <property type="entry name" value="Phox_assoc"/>
</dbReference>
<dbReference type="PANTHER" id="PTHR22775">
    <property type="entry name" value="SORTING NEXIN"/>
    <property type="match status" value="1"/>
</dbReference>
<sequence length="185" mass="20619">MFEKCSYLFGGAFTAALLAGGYCKWWSGYDFNLFLPLYLMAGGISAVIFGATVTFAIHVKISPPHKVNINIPKEMTALQTLVSTIDCSTLSHTQQKQSVAISRKIDAAINEIFDCVINTKILPWYSKLVHDPTASTAILRNVLWFVVVSFHKRLSKMDHVRFVMCGLLTCLTQHLEKIRYAEAAG</sequence>
<keyword evidence="1" id="KW-1133">Transmembrane helix</keyword>
<accession>A0A5N5T3C7</accession>
<protein>
    <recommendedName>
        <fullName evidence="2">PXA domain-containing protein</fullName>
    </recommendedName>
</protein>
<organism evidence="3 4">
    <name type="scientific">Armadillidium nasatum</name>
    <dbReference type="NCBI Taxonomy" id="96803"/>
    <lineage>
        <taxon>Eukaryota</taxon>
        <taxon>Metazoa</taxon>
        <taxon>Ecdysozoa</taxon>
        <taxon>Arthropoda</taxon>
        <taxon>Crustacea</taxon>
        <taxon>Multicrustacea</taxon>
        <taxon>Malacostraca</taxon>
        <taxon>Eumalacostraca</taxon>
        <taxon>Peracarida</taxon>
        <taxon>Isopoda</taxon>
        <taxon>Oniscidea</taxon>
        <taxon>Crinocheta</taxon>
        <taxon>Armadillidiidae</taxon>
        <taxon>Armadillidium</taxon>
    </lineage>
</organism>
<evidence type="ECO:0000313" key="4">
    <source>
        <dbReference type="Proteomes" id="UP000326759"/>
    </source>
</evidence>